<evidence type="ECO:0000313" key="2">
    <source>
        <dbReference type="EMBL" id="CAI6338758.1"/>
    </source>
</evidence>
<evidence type="ECO:0000313" key="3">
    <source>
        <dbReference type="Proteomes" id="UP001152607"/>
    </source>
</evidence>
<dbReference type="EMBL" id="CAOQHR010000008">
    <property type="protein sequence ID" value="CAI6338758.1"/>
    <property type="molecule type" value="Genomic_DNA"/>
</dbReference>
<gene>
    <name evidence="2" type="ORF">PDIGIT_LOCUS11892</name>
</gene>
<dbReference type="Proteomes" id="UP001152607">
    <property type="component" value="Unassembled WGS sequence"/>
</dbReference>
<accession>A0A9W4UQZ7</accession>
<dbReference type="AlphaFoldDB" id="A0A9W4UQZ7"/>
<feature type="transmembrane region" description="Helical" evidence="1">
    <location>
        <begin position="35"/>
        <end position="53"/>
    </location>
</feature>
<evidence type="ECO:0000256" key="1">
    <source>
        <dbReference type="SAM" id="Phobius"/>
    </source>
</evidence>
<keyword evidence="1" id="KW-1133">Transmembrane helix</keyword>
<keyword evidence="1" id="KW-0472">Membrane</keyword>
<sequence>MPDTLSSRKSEKPSLKVVTHMHLHLPRGLVFIRRLWSVVVVDSLLVGIYISFFSPLSISLSYPDIHIHLVHPFIHASCRVWLSSSRINDVIPLTQCTCIHKPNAKYAKKQQGRNQNKIILRKVDAQQQRTASCWVPTKLRMGVCNRSCE</sequence>
<reference evidence="2" key="1">
    <citation type="submission" date="2023-01" db="EMBL/GenBank/DDBJ databases">
        <authorList>
            <person name="Van Ghelder C."/>
            <person name="Rancurel C."/>
        </authorList>
    </citation>
    <scope>NUCLEOTIDE SEQUENCE</scope>
    <source>
        <strain evidence="2">CNCM I-4278</strain>
    </source>
</reference>
<keyword evidence="3" id="KW-1185">Reference proteome</keyword>
<name>A0A9W4UQZ7_9PLEO</name>
<protein>
    <submittedName>
        <fullName evidence="2">Uncharacterized protein</fullName>
    </submittedName>
</protein>
<proteinExistence type="predicted"/>
<keyword evidence="1" id="KW-0812">Transmembrane</keyword>
<comment type="caution">
    <text evidence="2">The sequence shown here is derived from an EMBL/GenBank/DDBJ whole genome shotgun (WGS) entry which is preliminary data.</text>
</comment>
<organism evidence="2 3">
    <name type="scientific">Periconia digitata</name>
    <dbReference type="NCBI Taxonomy" id="1303443"/>
    <lineage>
        <taxon>Eukaryota</taxon>
        <taxon>Fungi</taxon>
        <taxon>Dikarya</taxon>
        <taxon>Ascomycota</taxon>
        <taxon>Pezizomycotina</taxon>
        <taxon>Dothideomycetes</taxon>
        <taxon>Pleosporomycetidae</taxon>
        <taxon>Pleosporales</taxon>
        <taxon>Massarineae</taxon>
        <taxon>Periconiaceae</taxon>
        <taxon>Periconia</taxon>
    </lineage>
</organism>